<evidence type="ECO:0000313" key="3">
    <source>
        <dbReference type="EMBL" id="KAF0742745.1"/>
    </source>
</evidence>
<feature type="compositionally biased region" description="Basic and acidic residues" evidence="2">
    <location>
        <begin position="184"/>
        <end position="198"/>
    </location>
</feature>
<evidence type="ECO:0000256" key="1">
    <source>
        <dbReference type="SAM" id="Coils"/>
    </source>
</evidence>
<accession>A0A6G0XQX1</accession>
<dbReference type="VEuPathDB" id="FungiDB:AeMF1_011081"/>
<feature type="coiled-coil region" evidence="1">
    <location>
        <begin position="149"/>
        <end position="183"/>
    </location>
</feature>
<feature type="region of interest" description="Disordered" evidence="2">
    <location>
        <begin position="184"/>
        <end position="241"/>
    </location>
</feature>
<evidence type="ECO:0000313" key="4">
    <source>
        <dbReference type="Proteomes" id="UP000481153"/>
    </source>
</evidence>
<dbReference type="Proteomes" id="UP000481153">
    <property type="component" value="Unassembled WGS sequence"/>
</dbReference>
<keyword evidence="1" id="KW-0175">Coiled coil</keyword>
<sequence>MQSMVYVSDTSFPSQPPATFFRGSIRHANGSPPFKIWLQDKRTQCQWECTIEDIDKYAVKPGAMGFPPDFVVSTLEAVLNRADTSGESKADMKIHSDGSATLCLNVVFYGKVSGKYEFPMKSSATESLEFTMARLNDVERVTRDCHDKIEQSQVEAKSMAAKVAALESKLTAVEGKLESFERLPKDQKFQRPPRDIMRRSRSRCSSSVSPYSPNSNDSLSYRPSRSPSRDNLRPRRRYSRR</sequence>
<gene>
    <name evidence="3" type="ORF">Ae201684_002444</name>
</gene>
<dbReference type="AlphaFoldDB" id="A0A6G0XQX1"/>
<evidence type="ECO:0000256" key="2">
    <source>
        <dbReference type="SAM" id="MobiDB-lite"/>
    </source>
</evidence>
<reference evidence="3 4" key="1">
    <citation type="submission" date="2019-07" db="EMBL/GenBank/DDBJ databases">
        <title>Genomics analysis of Aphanomyces spp. identifies a new class of oomycete effector associated with host adaptation.</title>
        <authorList>
            <person name="Gaulin E."/>
        </authorList>
    </citation>
    <scope>NUCLEOTIDE SEQUENCE [LARGE SCALE GENOMIC DNA]</scope>
    <source>
        <strain evidence="3 4">ATCC 201684</strain>
    </source>
</reference>
<protein>
    <submittedName>
        <fullName evidence="3">Uncharacterized protein</fullName>
    </submittedName>
</protein>
<comment type="caution">
    <text evidence="3">The sequence shown here is derived from an EMBL/GenBank/DDBJ whole genome shotgun (WGS) entry which is preliminary data.</text>
</comment>
<dbReference type="EMBL" id="VJMJ01000025">
    <property type="protein sequence ID" value="KAF0742745.1"/>
    <property type="molecule type" value="Genomic_DNA"/>
</dbReference>
<feature type="compositionally biased region" description="Low complexity" evidence="2">
    <location>
        <begin position="203"/>
        <end position="215"/>
    </location>
</feature>
<name>A0A6G0XQX1_9STRA</name>
<proteinExistence type="predicted"/>
<keyword evidence="4" id="KW-1185">Reference proteome</keyword>
<organism evidence="3 4">
    <name type="scientific">Aphanomyces euteiches</name>
    <dbReference type="NCBI Taxonomy" id="100861"/>
    <lineage>
        <taxon>Eukaryota</taxon>
        <taxon>Sar</taxon>
        <taxon>Stramenopiles</taxon>
        <taxon>Oomycota</taxon>
        <taxon>Saprolegniomycetes</taxon>
        <taxon>Saprolegniales</taxon>
        <taxon>Verrucalvaceae</taxon>
        <taxon>Aphanomyces</taxon>
    </lineage>
</organism>